<name>A0A8J6LB67_TENMO</name>
<dbReference type="Gene3D" id="3.10.129.10">
    <property type="entry name" value="Hotdog Thioesterase"/>
    <property type="match status" value="1"/>
</dbReference>
<keyword evidence="2" id="KW-0472">Membrane</keyword>
<keyword evidence="2" id="KW-0812">Transmembrane</keyword>
<dbReference type="CDD" id="cd03443">
    <property type="entry name" value="PaaI_thioesterase"/>
    <property type="match status" value="1"/>
</dbReference>
<feature type="coiled-coil region" evidence="1">
    <location>
        <begin position="1153"/>
        <end position="1194"/>
    </location>
</feature>
<dbReference type="EMBL" id="JABDTM020025787">
    <property type="protein sequence ID" value="KAH0812798.1"/>
    <property type="molecule type" value="Genomic_DNA"/>
</dbReference>
<proteinExistence type="predicted"/>
<reference evidence="3" key="1">
    <citation type="journal article" date="2020" name="J Insects Food Feed">
        <title>The yellow mealworm (Tenebrio molitor) genome: a resource for the emerging insects as food and feed industry.</title>
        <authorList>
            <person name="Eriksson T."/>
            <person name="Andere A."/>
            <person name="Kelstrup H."/>
            <person name="Emery V."/>
            <person name="Picard C."/>
        </authorList>
    </citation>
    <scope>NUCLEOTIDE SEQUENCE</scope>
    <source>
        <strain evidence="3">Stoneville</strain>
        <tissue evidence="3">Whole head</tissue>
    </source>
</reference>
<keyword evidence="2" id="KW-1133">Transmembrane helix</keyword>
<feature type="transmembrane region" description="Helical" evidence="2">
    <location>
        <begin position="829"/>
        <end position="850"/>
    </location>
</feature>
<evidence type="ECO:0000256" key="2">
    <source>
        <dbReference type="SAM" id="Phobius"/>
    </source>
</evidence>
<dbReference type="PANTHER" id="PTHR47520:SF13">
    <property type="entry name" value="PROTEIN CBG10012"/>
    <property type="match status" value="1"/>
</dbReference>
<comment type="caution">
    <text evidence="3">The sequence shown here is derived from an EMBL/GenBank/DDBJ whole genome shotgun (WGS) entry which is preliminary data.</text>
</comment>
<feature type="transmembrane region" description="Helical" evidence="2">
    <location>
        <begin position="379"/>
        <end position="399"/>
    </location>
</feature>
<evidence type="ECO:0000313" key="3">
    <source>
        <dbReference type="EMBL" id="KAH0812798.1"/>
    </source>
</evidence>
<feature type="transmembrane region" description="Helical" evidence="2">
    <location>
        <begin position="716"/>
        <end position="740"/>
    </location>
</feature>
<keyword evidence="4" id="KW-1185">Reference proteome</keyword>
<dbReference type="PANTHER" id="PTHR47520">
    <property type="entry name" value="CX DOMAIN-CONTAINING PROTEIN-RELATED"/>
    <property type="match status" value="1"/>
</dbReference>
<dbReference type="SUPFAM" id="SSF54637">
    <property type="entry name" value="Thioesterase/thiol ester dehydrase-isomerase"/>
    <property type="match status" value="1"/>
</dbReference>
<evidence type="ECO:0000256" key="1">
    <source>
        <dbReference type="SAM" id="Coils"/>
    </source>
</evidence>
<dbReference type="AlphaFoldDB" id="A0A8J6LB67"/>
<feature type="transmembrane region" description="Helical" evidence="2">
    <location>
        <begin position="985"/>
        <end position="1009"/>
    </location>
</feature>
<evidence type="ECO:0000313" key="4">
    <source>
        <dbReference type="Proteomes" id="UP000719412"/>
    </source>
</evidence>
<dbReference type="Proteomes" id="UP000719412">
    <property type="component" value="Unassembled WGS sequence"/>
</dbReference>
<feature type="transmembrane region" description="Helical" evidence="2">
    <location>
        <begin position="559"/>
        <end position="581"/>
    </location>
</feature>
<organism evidence="3 4">
    <name type="scientific">Tenebrio molitor</name>
    <name type="common">Yellow mealworm beetle</name>
    <dbReference type="NCBI Taxonomy" id="7067"/>
    <lineage>
        <taxon>Eukaryota</taxon>
        <taxon>Metazoa</taxon>
        <taxon>Ecdysozoa</taxon>
        <taxon>Arthropoda</taxon>
        <taxon>Hexapoda</taxon>
        <taxon>Insecta</taxon>
        <taxon>Pterygota</taxon>
        <taxon>Neoptera</taxon>
        <taxon>Endopterygota</taxon>
        <taxon>Coleoptera</taxon>
        <taxon>Polyphaga</taxon>
        <taxon>Cucujiformia</taxon>
        <taxon>Tenebrionidae</taxon>
        <taxon>Tenebrio</taxon>
    </lineage>
</organism>
<accession>A0A8J6LB67</accession>
<protein>
    <recommendedName>
        <fullName evidence="5">CX domain-containing protein</fullName>
    </recommendedName>
</protein>
<evidence type="ECO:0008006" key="5">
    <source>
        <dbReference type="Google" id="ProtNLM"/>
    </source>
</evidence>
<dbReference type="InterPro" id="IPR029069">
    <property type="entry name" value="HotDog_dom_sf"/>
</dbReference>
<sequence length="1202" mass="134535">MNITDLGLSALQDSTRSPIANDVGSSKSLRHLTRYGCSAPACVLRIATAKTTPDETEAFHQGVRETLRSRSHVMKGPCGSDKGPPRPALLAGSRFSLQRGNSAPRVDNLISAKHVNILSVGEGKCTAELKVEESHTNPMGGLHGGMSATLLDCISTYALMSKLGDGFVHSSPFSLQKRLRLRKNELDKKTMILETTCIERRDRLFQSHCGRGIGLFYTILKQKKNMFINRSKLEFKHRFSILNNLSYGKSDINCQILKWTEIFLHPSSTFSQFAKRPKQTLSLYKTSHKTPSLSGKVVIMGPLLWTQNPPNDCQSMWAGGAKLLIFLAYIFPAVKSHYRICFIDPNVHLYRKNFPPNRTVVYCSSHTWCCDTGCCSAPWYNWPLVLIALVIALFAIACLNKCWERCCRDVSESVTASNATMITLATFNHSSATRGSQTGDGQVVTPPPAYSVALYFPQLSEDDDRVPTKLTDRSSLLAPVRRYPTELHSLQQANACVFANIAVTLADLICFAREEHGIPDLEKSYFLVIVHCNSMYEECCDDGCCPVDNKNTTPPTPSVSRVCIVFFWCIVFASYILYVFFRKKTVSNSAGEVDELVAVSSDTSQVRESRAALLFRRDVFANSQFGNTDNSHGPSAPPPDYVTLTPPPSYNVAISFPQIHKSGNLESPSLSTSKRCLIEKETYYDPYYGSFATSTQVVNCSKRSWCCEDGCCSVPWYTWPLALLFMVVLMCCLACVQALWDVYCKEEQQRSRGETAIEMSPPPDYDVAIYFPQPDTVDRVPSYEEVSSEAPCFKETKPPHQNGDSTLTSYRCAKQNEVCCPNGCCLKPFLVSTTSIWSVINLLLLCIFFICVNKCCTEVCKSQADADQIVRLSLFDHHHVVSETHLDGSSGASCQYVSPPPTYSVAIHFPRVHTTNTADNRVPTYEEATRKNNSCTTSSSSRLCLVTLDSGTYPMDQRLIECDECCEQGCCPNQNDDTPMPTVQLWMSALIAFVLTFTMLVFFLALLVYCKTKNCNKSVPQIQDGDDRVEAPMVTVILPERNEAICLQTANESREIPVTPPPSYEQAVFVKRGHQQTDNSNPNKKKTFCLKRRAGFAKTKNFFYHPGLDRHGAADVSGDLDVPRGLPRAHGERRNPGVEFVSALRRLVLHKLKEQQQVKIEQQQVKIEQLKTKLEQKNTEIVKVQLQYERLELQLKEKNWVL</sequence>
<keyword evidence="1" id="KW-0175">Coiled coil</keyword>
<reference evidence="3" key="2">
    <citation type="submission" date="2021-08" db="EMBL/GenBank/DDBJ databases">
        <authorList>
            <person name="Eriksson T."/>
        </authorList>
    </citation>
    <scope>NUCLEOTIDE SEQUENCE</scope>
    <source>
        <strain evidence="3">Stoneville</strain>
        <tissue evidence="3">Whole head</tissue>
    </source>
</reference>
<gene>
    <name evidence="3" type="ORF">GEV33_009993</name>
</gene>